<organism evidence="2 3">
    <name type="scientific">Lithospermum erythrorhizon</name>
    <name type="common">Purple gromwell</name>
    <name type="synonym">Lithospermum officinale var. erythrorhizon</name>
    <dbReference type="NCBI Taxonomy" id="34254"/>
    <lineage>
        <taxon>Eukaryota</taxon>
        <taxon>Viridiplantae</taxon>
        <taxon>Streptophyta</taxon>
        <taxon>Embryophyta</taxon>
        <taxon>Tracheophyta</taxon>
        <taxon>Spermatophyta</taxon>
        <taxon>Magnoliopsida</taxon>
        <taxon>eudicotyledons</taxon>
        <taxon>Gunneridae</taxon>
        <taxon>Pentapetalae</taxon>
        <taxon>asterids</taxon>
        <taxon>lamiids</taxon>
        <taxon>Boraginales</taxon>
        <taxon>Boraginaceae</taxon>
        <taxon>Boraginoideae</taxon>
        <taxon>Lithospermeae</taxon>
        <taxon>Lithospermum</taxon>
    </lineage>
</organism>
<dbReference type="EMBL" id="BAABME010002762">
    <property type="protein sequence ID" value="GAA0155981.1"/>
    <property type="molecule type" value="Genomic_DNA"/>
</dbReference>
<evidence type="ECO:0000313" key="2">
    <source>
        <dbReference type="EMBL" id="GAA0155981.1"/>
    </source>
</evidence>
<dbReference type="Pfam" id="PF07727">
    <property type="entry name" value="RVT_2"/>
    <property type="match status" value="1"/>
</dbReference>
<feature type="domain" description="Reverse transcriptase Ty1/copia-type" evidence="1">
    <location>
        <begin position="23"/>
        <end position="94"/>
    </location>
</feature>
<accession>A0AAV3PXZ2</accession>
<name>A0AAV3PXZ2_LITER</name>
<keyword evidence="3" id="KW-1185">Reference proteome</keyword>
<evidence type="ECO:0000313" key="3">
    <source>
        <dbReference type="Proteomes" id="UP001454036"/>
    </source>
</evidence>
<reference evidence="2 3" key="1">
    <citation type="submission" date="2024-01" db="EMBL/GenBank/DDBJ databases">
        <title>The complete chloroplast genome sequence of Lithospermum erythrorhizon: insights into the phylogenetic relationship among Boraginaceae species and the maternal lineages of purple gromwells.</title>
        <authorList>
            <person name="Okada T."/>
            <person name="Watanabe K."/>
        </authorList>
    </citation>
    <scope>NUCLEOTIDE SEQUENCE [LARGE SCALE GENOMIC DNA]</scope>
</reference>
<dbReference type="AlphaFoldDB" id="A0AAV3PXZ2"/>
<sequence>MQHPEWREAMQKKISALEDNGMLSMVKLPEGKKAFGLQWMYKVKYNADGSIERYKARLVMFGNHHVEGIDYNDTFAPVTKMVTVRVFLAIVVVKN</sequence>
<evidence type="ECO:0000259" key="1">
    <source>
        <dbReference type="Pfam" id="PF07727"/>
    </source>
</evidence>
<protein>
    <recommendedName>
        <fullName evidence="1">Reverse transcriptase Ty1/copia-type domain-containing protein</fullName>
    </recommendedName>
</protein>
<dbReference type="InterPro" id="IPR013103">
    <property type="entry name" value="RVT_2"/>
</dbReference>
<comment type="caution">
    <text evidence="2">The sequence shown here is derived from an EMBL/GenBank/DDBJ whole genome shotgun (WGS) entry which is preliminary data.</text>
</comment>
<proteinExistence type="predicted"/>
<dbReference type="Proteomes" id="UP001454036">
    <property type="component" value="Unassembled WGS sequence"/>
</dbReference>
<gene>
    <name evidence="2" type="ORF">LIER_13584</name>
</gene>